<feature type="region of interest" description="Disordered" evidence="1">
    <location>
        <begin position="1"/>
        <end position="26"/>
    </location>
</feature>
<evidence type="ECO:0000313" key="2">
    <source>
        <dbReference type="EMBL" id="QDH86554.1"/>
    </source>
</evidence>
<dbReference type="EMBL" id="MN032756">
    <property type="protein sequence ID" value="QDH86554.1"/>
    <property type="molecule type" value="Genomic_RNA"/>
</dbReference>
<proteinExistence type="predicted"/>
<gene>
    <name evidence="2" type="ORF">H1BulkLitter5580_000003</name>
</gene>
<protein>
    <submittedName>
        <fullName evidence="2">Uncharacterized protein</fullName>
    </submittedName>
</protein>
<organism evidence="2">
    <name type="scientific">Leviviridae sp</name>
    <dbReference type="NCBI Taxonomy" id="2027243"/>
    <lineage>
        <taxon>Viruses</taxon>
        <taxon>Riboviria</taxon>
        <taxon>Orthornavirae</taxon>
        <taxon>Lenarviricota</taxon>
        <taxon>Leviviricetes</taxon>
        <taxon>Norzivirales</taxon>
        <taxon>Fiersviridae</taxon>
    </lineage>
</organism>
<accession>A0A514CYX6</accession>
<name>A0A514CYX6_9VIRU</name>
<evidence type="ECO:0000256" key="1">
    <source>
        <dbReference type="SAM" id="MobiDB-lite"/>
    </source>
</evidence>
<reference evidence="2" key="1">
    <citation type="submission" date="2019-05" db="EMBL/GenBank/DDBJ databases">
        <title>Metatranscriptomic reconstruction reveals RNA viruses with the potential to shape carbon cycling in soil.</title>
        <authorList>
            <person name="Starr E.P."/>
            <person name="Nuccio E."/>
            <person name="Pett-Ridge J."/>
            <person name="Banfield J.F."/>
            <person name="Firestone M.K."/>
        </authorList>
    </citation>
    <scope>NUCLEOTIDE SEQUENCE</scope>
    <source>
        <strain evidence="2">H1_Bulk_Litter_5_scaffold_580</strain>
    </source>
</reference>
<sequence>MKNSSVKPHKVHESKTIEPKILGPRGSGVSGFKVLEKGNDLLQIQLNVEAQVIIDLTKSFSSLGVEAHVEIDKVILRTPDIHIFRLFITFRKSDLMRCRSAVDALMDAHVPVSIR</sequence>